<protein>
    <submittedName>
        <fullName evidence="1">Uncharacterized protein</fullName>
    </submittedName>
</protein>
<proteinExistence type="predicted"/>
<feature type="non-terminal residue" evidence="1">
    <location>
        <position position="1"/>
    </location>
</feature>
<accession>A0ABQ7XVC9</accession>
<name>A0ABQ7XVC9_BRANA</name>
<keyword evidence="2" id="KW-1185">Reference proteome</keyword>
<organism evidence="1 2">
    <name type="scientific">Brassica napus</name>
    <name type="common">Rape</name>
    <dbReference type="NCBI Taxonomy" id="3708"/>
    <lineage>
        <taxon>Eukaryota</taxon>
        <taxon>Viridiplantae</taxon>
        <taxon>Streptophyta</taxon>
        <taxon>Embryophyta</taxon>
        <taxon>Tracheophyta</taxon>
        <taxon>Spermatophyta</taxon>
        <taxon>Magnoliopsida</taxon>
        <taxon>eudicotyledons</taxon>
        <taxon>Gunneridae</taxon>
        <taxon>Pentapetalae</taxon>
        <taxon>rosids</taxon>
        <taxon>malvids</taxon>
        <taxon>Brassicales</taxon>
        <taxon>Brassicaceae</taxon>
        <taxon>Brassiceae</taxon>
        <taxon>Brassica</taxon>
    </lineage>
</organism>
<dbReference type="Gene3D" id="3.30.70.330">
    <property type="match status" value="1"/>
</dbReference>
<gene>
    <name evidence="1" type="ORF">HID58_087264</name>
</gene>
<reference evidence="1 2" key="1">
    <citation type="submission" date="2021-05" db="EMBL/GenBank/DDBJ databases">
        <title>Genome Assembly of Synthetic Allotetraploid Brassica napus Reveals Homoeologous Exchanges between Subgenomes.</title>
        <authorList>
            <person name="Davis J.T."/>
        </authorList>
    </citation>
    <scope>NUCLEOTIDE SEQUENCE [LARGE SCALE GENOMIC DNA]</scope>
    <source>
        <strain evidence="2">cv. Da-Ae</strain>
        <tissue evidence="1">Seedling</tissue>
    </source>
</reference>
<evidence type="ECO:0000313" key="1">
    <source>
        <dbReference type="EMBL" id="KAH0859003.1"/>
    </source>
</evidence>
<evidence type="ECO:0000313" key="2">
    <source>
        <dbReference type="Proteomes" id="UP000824890"/>
    </source>
</evidence>
<dbReference type="InterPro" id="IPR035979">
    <property type="entry name" value="RBD_domain_sf"/>
</dbReference>
<dbReference type="Proteomes" id="UP000824890">
    <property type="component" value="Unassembled WGS sequence"/>
</dbReference>
<dbReference type="EMBL" id="JAGKQM010000019">
    <property type="protein sequence ID" value="KAH0859003.1"/>
    <property type="molecule type" value="Genomic_DNA"/>
</dbReference>
<dbReference type="SUPFAM" id="SSF54928">
    <property type="entry name" value="RNA-binding domain, RBD"/>
    <property type="match status" value="1"/>
</dbReference>
<comment type="caution">
    <text evidence="1">The sequence shown here is derived from an EMBL/GenBank/DDBJ whole genome shotgun (WGS) entry which is preliminary data.</text>
</comment>
<sequence>PRNIARMYCVKKSELLDRESEDPAVRLALGETKVISETKEAFAKAGVNVTSLEEFATGKAGQNYSPSHKDDGLVVFLEPAEARAAMKNMAYKCFKYVPLFLEWAPGDILEPKVLVDNNEKKIHVVTRPNFDQIFVTSRGVMYEFNDTHKSYFYFFYKQIIKHVKKGKCLSTGYRFVEFDSIETATSVYRDLRETVLDGTV</sequence>
<dbReference type="InterPro" id="IPR012677">
    <property type="entry name" value="Nucleotide-bd_a/b_plait_sf"/>
</dbReference>